<dbReference type="InterPro" id="IPR013783">
    <property type="entry name" value="Ig-like_fold"/>
</dbReference>
<evidence type="ECO:0000313" key="3">
    <source>
        <dbReference type="Proteomes" id="UP000233535"/>
    </source>
</evidence>
<organism evidence="2 3">
    <name type="scientific">Labilibaculum filiforme</name>
    <dbReference type="NCBI Taxonomy" id="1940526"/>
    <lineage>
        <taxon>Bacteria</taxon>
        <taxon>Pseudomonadati</taxon>
        <taxon>Bacteroidota</taxon>
        <taxon>Bacteroidia</taxon>
        <taxon>Marinilabiliales</taxon>
        <taxon>Marinifilaceae</taxon>
        <taxon>Labilibaculum</taxon>
    </lineage>
</organism>
<dbReference type="Pfam" id="PF18911">
    <property type="entry name" value="PKD_4"/>
    <property type="match status" value="2"/>
</dbReference>
<protein>
    <recommendedName>
        <fullName evidence="1">PKD domain-containing protein</fullName>
    </recommendedName>
</protein>
<evidence type="ECO:0000259" key="1">
    <source>
        <dbReference type="PROSITE" id="PS50093"/>
    </source>
</evidence>
<gene>
    <name evidence="2" type="ORF">BZG02_19785</name>
</gene>
<dbReference type="InterPro" id="IPR035986">
    <property type="entry name" value="PKD_dom_sf"/>
</dbReference>
<dbReference type="AlphaFoldDB" id="A0A2N3HQN2"/>
<dbReference type="InterPro" id="IPR011659">
    <property type="entry name" value="WD40"/>
</dbReference>
<dbReference type="SUPFAM" id="SSF49299">
    <property type="entry name" value="PKD domain"/>
    <property type="match status" value="2"/>
</dbReference>
<name>A0A2N3HQN2_9BACT</name>
<dbReference type="InterPro" id="IPR000601">
    <property type="entry name" value="PKD_dom"/>
</dbReference>
<dbReference type="Gene3D" id="2.60.40.10">
    <property type="entry name" value="Immunoglobulins"/>
    <property type="match status" value="2"/>
</dbReference>
<dbReference type="Pfam" id="PF07676">
    <property type="entry name" value="PD40"/>
    <property type="match status" value="2"/>
</dbReference>
<feature type="domain" description="PKD" evidence="1">
    <location>
        <begin position="358"/>
        <end position="421"/>
    </location>
</feature>
<accession>A0A2N3HQN2</accession>
<reference evidence="2 3" key="1">
    <citation type="journal article" date="2017" name="Front. Microbiol.">
        <title>Labilibaculum manganireducens gen. nov., sp. nov. and Labilibaculum filiforme sp. nov., Novel Bacteroidetes Isolated from Subsurface Sediments of the Baltic Sea.</title>
        <authorList>
            <person name="Vandieken V."/>
            <person name="Marshall I.P."/>
            <person name="Niemann H."/>
            <person name="Engelen B."/>
            <person name="Cypionka H."/>
        </authorList>
    </citation>
    <scope>NUCLEOTIDE SEQUENCE [LARGE SCALE GENOMIC DNA]</scope>
    <source>
        <strain evidence="2 3">59.16B</strain>
    </source>
</reference>
<dbReference type="SUPFAM" id="SSF82171">
    <property type="entry name" value="DPP6 N-terminal domain-like"/>
    <property type="match status" value="1"/>
</dbReference>
<evidence type="ECO:0000313" key="2">
    <source>
        <dbReference type="EMBL" id="PKQ60353.1"/>
    </source>
</evidence>
<proteinExistence type="predicted"/>
<feature type="domain" description="PKD" evidence="1">
    <location>
        <begin position="305"/>
        <end position="338"/>
    </location>
</feature>
<sequence length="670" mass="76243">MKQAPFSSEKDDEYSSAYYKEGLVFCSNRRTDLFVTFSTPEDKELFNMFYVPIQGDSLGKAPAILSVELMTNFNDGPACFGANDSIILFSRNNEVNSKKRDTKDDRNKLGIFTSHLIGTVWNEPKAFEYNSKNHHITMPSLSKDGSQLFFVSDMSGGFGGLDIYMCEKVNNTWSKPINLGNEINTKGNESFPFISASGELFFASNGHKGLGGLDIFSSIKKNGKWQKILPIKAPINSEFDDFGLITDCNFESGYFSSNRKGNDDIYEFRTKFPQFSNCDTLKENQYCFLFYDEYYTPLDTLNTYYEWVFGDGMKIKGKEAEHCYEGPGNYEVELNIIDKRTGEVFLQQTKYEFELLDFEQAYISCVDESLSMHPIKFEASKTNLPTVDIANYYWDFGDGFLDEGIDVNHYYNREGDYKVILGILSEKDSLGCRKKICVEKTITINDNPTALIPMNLEDSNLQRNISSTGESFIGQQQINETSFRKSKLVQLPSNGISTMKAFSLVFFESFEKEKQFAKEYEEMYEDFEHDLNSNPAKALALKSHLNSRRKSNAKMHLIEKELQALSSQFQCSYIEAETQTMSDSATPILNRLLKILLTNPLIELKIGVHISKANSGNFDIAGKATQLIADYLVERGVDTVRLRTAVYETTFEEAGMKGDMNRLEFKVIKE</sequence>
<dbReference type="InterPro" id="IPR022409">
    <property type="entry name" value="PKD/Chitinase_dom"/>
</dbReference>
<dbReference type="EMBL" id="MVDD01000028">
    <property type="protein sequence ID" value="PKQ60353.1"/>
    <property type="molecule type" value="Genomic_DNA"/>
</dbReference>
<dbReference type="SMART" id="SM00089">
    <property type="entry name" value="PKD"/>
    <property type="match status" value="2"/>
</dbReference>
<dbReference type="Proteomes" id="UP000233535">
    <property type="component" value="Unassembled WGS sequence"/>
</dbReference>
<dbReference type="CDD" id="cd00146">
    <property type="entry name" value="PKD"/>
    <property type="match status" value="1"/>
</dbReference>
<comment type="caution">
    <text evidence="2">The sequence shown here is derived from an EMBL/GenBank/DDBJ whole genome shotgun (WGS) entry which is preliminary data.</text>
</comment>
<dbReference type="PROSITE" id="PS50093">
    <property type="entry name" value="PKD"/>
    <property type="match status" value="2"/>
</dbReference>
<keyword evidence="3" id="KW-1185">Reference proteome</keyword>